<dbReference type="Ensembl" id="ENSACDT00005011573.1">
    <property type="protein sequence ID" value="ENSACDP00005009628.1"/>
    <property type="gene ID" value="ENSACDG00005007031.1"/>
</dbReference>
<sequence length="860" mass="97626">MAKSCWEHAFLLMAGLNNQDATWPLLCQGVARQRLSRRHPKALLDILCEADGGSGQEGPGLPTTSRSPSAEGRARWREAPCPQGAPRPRRQVEADEPALTASPSFPTSPARSRGLHPGCPSGEDRCRVNTPYFLENLLLKDRMSIKMKLSPTTESAGSEPASPTKSEGKEMEVAPELGSPTLHEENIGLFERGLKTMLSIRKSKQNLKKEKEQEGTGTLRKKRLSFLSSKSYEEKKTTVPNDLEEVVDTIETEPIEGKPLSVMEINELIQNQKLLEAFASIKYMEDETIAERDADKYKDNPQEFVRKTKDVDLLYNSIKSRIQSIVVGTLEHPTVEEATLASLVTLIAREEAAHPNAGSAPGLDLLGSPRRWREEWREAINESARKRVLRVPMASKEEESSWLDLHLCFLQKHLSEDLLKIKLSVKKCYPEEYQVCDIYVEAFHKAIASHLQDLSQQVLEFNELYSLLDWVANTYRSELFLGHPDLKPEVKTENLSLLLTPADWDRLKNDYITSVKGKIKSYFGNILRLEVTEKWEKEVHPEVEDNLYHSSLSFDIQTIIGEHMKISGAISKSLRAKTLELCLAELHEFIPRFGEEFMEWNAARDSPVFVPYFAAYINSFHHLVSGLETVFKVNTEELQKILVSLTRNFRNMFLNKLRTKTQPLLKKILTKDWILATEKPDSLAAAVSQFSKHLQHTRQPLGQELLRHVHKYMVREYIVQVIKPRRKMNRETRQHVSERMNQEAKILNNVLVDQGSDSDWLLPAIHHIADIVGEKKKDRIKEYVKELSQDYPDISPLLTPVGSCIPCPGDIPLAPALHVPKVNKTSSKASEETISVQETLSWMDSLLLSQSPGFPVCWCD</sequence>
<reference evidence="3" key="1">
    <citation type="submission" date="2025-08" db="UniProtKB">
        <authorList>
            <consortium name="Ensembl"/>
        </authorList>
    </citation>
    <scope>IDENTIFICATION</scope>
</reference>
<dbReference type="AlphaFoldDB" id="A0A8B9DSH1"/>
<evidence type="ECO:0000313" key="4">
    <source>
        <dbReference type="Proteomes" id="UP000694521"/>
    </source>
</evidence>
<reference evidence="3" key="2">
    <citation type="submission" date="2025-09" db="UniProtKB">
        <authorList>
            <consortium name="Ensembl"/>
        </authorList>
    </citation>
    <scope>IDENTIFICATION</scope>
</reference>
<accession>A0A8B9DSH1</accession>
<name>A0A8B9DSH1_ANSCY</name>
<dbReference type="PANTHER" id="PTHR21292">
    <property type="entry name" value="EXOCYST COMPLEX COMPONENT SEC6-RELATED"/>
    <property type="match status" value="1"/>
</dbReference>
<dbReference type="GO" id="GO:0006887">
    <property type="term" value="P:exocytosis"/>
    <property type="evidence" value="ECO:0007669"/>
    <property type="project" value="InterPro"/>
</dbReference>
<dbReference type="GO" id="GO:0051601">
    <property type="term" value="P:exocyst localization"/>
    <property type="evidence" value="ECO:0007669"/>
    <property type="project" value="TreeGrafter"/>
</dbReference>
<evidence type="ECO:0000256" key="1">
    <source>
        <dbReference type="ARBA" id="ARBA00009447"/>
    </source>
</evidence>
<evidence type="ECO:0000256" key="2">
    <source>
        <dbReference type="SAM" id="MobiDB-lite"/>
    </source>
</evidence>
<dbReference type="Pfam" id="PF06046">
    <property type="entry name" value="Sec6"/>
    <property type="match status" value="1"/>
</dbReference>
<gene>
    <name evidence="3" type="primary">EXOC3L4</name>
</gene>
<feature type="region of interest" description="Disordered" evidence="2">
    <location>
        <begin position="149"/>
        <end position="182"/>
    </location>
</feature>
<protein>
    <submittedName>
        <fullName evidence="3">Exocyst complex component 3 like 4</fullName>
    </submittedName>
</protein>
<dbReference type="GO" id="GO:0000145">
    <property type="term" value="C:exocyst"/>
    <property type="evidence" value="ECO:0007669"/>
    <property type="project" value="InterPro"/>
</dbReference>
<dbReference type="Gene3D" id="1.10.357.70">
    <property type="entry name" value="Exocyst complex component Sec6, C-terminal domain"/>
    <property type="match status" value="1"/>
</dbReference>
<dbReference type="Proteomes" id="UP000694521">
    <property type="component" value="Unplaced"/>
</dbReference>
<proteinExistence type="inferred from homology"/>
<evidence type="ECO:0000313" key="3">
    <source>
        <dbReference type="Ensembl" id="ENSACDP00005009628.1"/>
    </source>
</evidence>
<dbReference type="PANTHER" id="PTHR21292:SF14">
    <property type="entry name" value="EXOCYST COMPLEX COMPONENT 3-LIKE PROTEIN 4"/>
    <property type="match status" value="1"/>
</dbReference>
<feature type="compositionally biased region" description="Polar residues" evidence="2">
    <location>
        <begin position="101"/>
        <end position="110"/>
    </location>
</feature>
<feature type="compositionally biased region" description="Polar residues" evidence="2">
    <location>
        <begin position="150"/>
        <end position="165"/>
    </location>
</feature>
<dbReference type="InterPro" id="IPR042532">
    <property type="entry name" value="EXOC3/Sec6_C"/>
</dbReference>
<dbReference type="GO" id="GO:0000149">
    <property type="term" value="F:SNARE binding"/>
    <property type="evidence" value="ECO:0007669"/>
    <property type="project" value="TreeGrafter"/>
</dbReference>
<feature type="region of interest" description="Disordered" evidence="2">
    <location>
        <begin position="50"/>
        <end position="126"/>
    </location>
</feature>
<keyword evidence="4" id="KW-1185">Reference proteome</keyword>
<organism evidence="3 4">
    <name type="scientific">Anser cygnoides</name>
    <name type="common">Swan goose</name>
    <dbReference type="NCBI Taxonomy" id="8845"/>
    <lineage>
        <taxon>Eukaryota</taxon>
        <taxon>Metazoa</taxon>
        <taxon>Chordata</taxon>
        <taxon>Craniata</taxon>
        <taxon>Vertebrata</taxon>
        <taxon>Euteleostomi</taxon>
        <taxon>Archelosauria</taxon>
        <taxon>Archosauria</taxon>
        <taxon>Dinosauria</taxon>
        <taxon>Saurischia</taxon>
        <taxon>Theropoda</taxon>
        <taxon>Coelurosauria</taxon>
        <taxon>Aves</taxon>
        <taxon>Neognathae</taxon>
        <taxon>Galloanserae</taxon>
        <taxon>Anseriformes</taxon>
        <taxon>Anatidae</taxon>
        <taxon>Anserinae</taxon>
        <taxon>Anser</taxon>
    </lineage>
</organism>
<dbReference type="InterPro" id="IPR010326">
    <property type="entry name" value="EXOC3/Sec6"/>
</dbReference>
<dbReference type="Gene3D" id="1.10.357.50">
    <property type="match status" value="1"/>
</dbReference>
<comment type="similarity">
    <text evidence="1">Belongs to the SEC6 family.</text>
</comment>